<keyword evidence="2" id="KW-0808">Transferase</keyword>
<dbReference type="Gene3D" id="1.25.10.10">
    <property type="entry name" value="Leucine-rich Repeat Variant"/>
    <property type="match status" value="1"/>
</dbReference>
<evidence type="ECO:0000256" key="1">
    <source>
        <dbReference type="ARBA" id="ARBA00011245"/>
    </source>
</evidence>
<evidence type="ECO:0000313" key="7">
    <source>
        <dbReference type="EMBL" id="CDW74066.1"/>
    </source>
</evidence>
<accession>A0A077ZWU0</accession>
<keyword evidence="4 7" id="KW-0418">Kinase</keyword>
<dbReference type="Pfam" id="PF00069">
    <property type="entry name" value="Pkinase"/>
    <property type="match status" value="1"/>
</dbReference>
<dbReference type="Proteomes" id="UP000039865">
    <property type="component" value="Unassembled WGS sequence"/>
</dbReference>
<dbReference type="InParanoid" id="A0A077ZWU0"/>
<dbReference type="InterPro" id="IPR008266">
    <property type="entry name" value="Tyr_kinase_AS"/>
</dbReference>
<dbReference type="InterPro" id="IPR011009">
    <property type="entry name" value="Kinase-like_dom_sf"/>
</dbReference>
<dbReference type="InterPro" id="IPR000719">
    <property type="entry name" value="Prot_kinase_dom"/>
</dbReference>
<evidence type="ECO:0000259" key="6">
    <source>
        <dbReference type="PROSITE" id="PS50011"/>
    </source>
</evidence>
<dbReference type="FunFam" id="1.10.510.10:FF:000571">
    <property type="entry name" value="Maternal embryonic leucine zipper kinase"/>
    <property type="match status" value="1"/>
</dbReference>
<evidence type="ECO:0000256" key="5">
    <source>
        <dbReference type="ARBA" id="ARBA00022840"/>
    </source>
</evidence>
<sequence>MTGLRILKYCFIENDGIKFMSKKLHQLTPICLQTVENEMQCEVLTEIISIIWKVFHRSCGRGDKAIRDKILSQTLFEDLQLLLAVSHSLLLRCVLESILTFLEKNNYTVDILLRIIDEFPDEYKVLAAGALTHLCRDNEILNLFKQFGGSEKLIIQLNQTTNDQVKLSILVCFQTVTSDDYDILVDMRNLNLVQIILDLLVYNQGNPILVGSMKAFKLIFPPEIFGAFIDVGNYNKDFQSYIPLLKKFNKKLPDQIARNFEQMGSFVKLGSDSSKYIGGYQGKGAFGSVYQVVKGENQYAMKELPLSHFDVTPEQFQNFYDEHSKNQATIDDLVVQEICREVAILKDLDHPNITKYYTSFAEGQYIYIVMELLDGISLADFILSQTEKKQRVKEEIVWNILTQLSAALRYLHVEKRVVHRDLAPSNILIDGDFNLKLADFGLAKKWGTQSASVMKSFVGTILYSCPEIVQSQPYTEKADIWSLGCIIYELMTFIQPFSAGNPLTVAKKIVDGDYEPLNDDFYSPMLIAVIRKTMTAIPKQRPNILELCQMMVPILMQQMDDLRIKDDKNTRELKYLKERVKMFEGTSASGFKGLQGLQINTNNNSASMNTTQQNKLQATANDFKVVNINQESIKKMSADPVANFLQTVNKLQFITCLPPSLKKDSRQIHVENFYRSLFGKNSNGANVKNELIKLNNCSRETINIGGQTLQSLKDVTYEVLSQMIEDILRDNGFYQTASAQLNE</sequence>
<protein>
    <submittedName>
        <fullName evidence="7">Serine threonine-protein kinase nek10</fullName>
    </submittedName>
</protein>
<dbReference type="EMBL" id="CCKQ01002962">
    <property type="protein sequence ID" value="CDW74066.1"/>
    <property type="molecule type" value="Genomic_DNA"/>
</dbReference>
<dbReference type="PROSITE" id="PS50011">
    <property type="entry name" value="PROTEIN_KINASE_DOM"/>
    <property type="match status" value="1"/>
</dbReference>
<keyword evidence="8" id="KW-1185">Reference proteome</keyword>
<dbReference type="SMART" id="SM00219">
    <property type="entry name" value="TyrKc"/>
    <property type="match status" value="1"/>
</dbReference>
<reference evidence="7 8" key="1">
    <citation type="submission" date="2014-06" db="EMBL/GenBank/DDBJ databases">
        <authorList>
            <person name="Swart Estienne"/>
        </authorList>
    </citation>
    <scope>NUCLEOTIDE SEQUENCE [LARGE SCALE GENOMIC DNA]</scope>
    <source>
        <strain evidence="7 8">130c</strain>
    </source>
</reference>
<feature type="domain" description="Protein kinase" evidence="6">
    <location>
        <begin position="275"/>
        <end position="555"/>
    </location>
</feature>
<evidence type="ECO:0000256" key="4">
    <source>
        <dbReference type="ARBA" id="ARBA00022777"/>
    </source>
</evidence>
<dbReference type="GO" id="GO:0004674">
    <property type="term" value="F:protein serine/threonine kinase activity"/>
    <property type="evidence" value="ECO:0007669"/>
    <property type="project" value="TreeGrafter"/>
</dbReference>
<dbReference type="PROSITE" id="PS00109">
    <property type="entry name" value="PROTEIN_KINASE_TYR"/>
    <property type="match status" value="1"/>
</dbReference>
<evidence type="ECO:0000256" key="3">
    <source>
        <dbReference type="ARBA" id="ARBA00022741"/>
    </source>
</evidence>
<proteinExistence type="predicted"/>
<dbReference type="SUPFAM" id="SSF56112">
    <property type="entry name" value="Protein kinase-like (PK-like)"/>
    <property type="match status" value="1"/>
</dbReference>
<dbReference type="InterPro" id="IPR016024">
    <property type="entry name" value="ARM-type_fold"/>
</dbReference>
<dbReference type="Gene3D" id="1.10.510.10">
    <property type="entry name" value="Transferase(Phosphotransferase) domain 1"/>
    <property type="match status" value="1"/>
</dbReference>
<dbReference type="InterPro" id="IPR020635">
    <property type="entry name" value="Tyr_kinase_cat_dom"/>
</dbReference>
<keyword evidence="5" id="KW-0067">ATP-binding</keyword>
<dbReference type="SUPFAM" id="SSF48371">
    <property type="entry name" value="ARM repeat"/>
    <property type="match status" value="1"/>
</dbReference>
<name>A0A077ZWU0_STYLE</name>
<dbReference type="InterPro" id="IPR011989">
    <property type="entry name" value="ARM-like"/>
</dbReference>
<dbReference type="PANTHER" id="PTHR43671:SF92">
    <property type="entry name" value="SERINE_THREONINE-PROTEIN KINASE NEK10"/>
    <property type="match status" value="1"/>
</dbReference>
<dbReference type="InterPro" id="IPR050660">
    <property type="entry name" value="NEK_Ser/Thr_kinase"/>
</dbReference>
<evidence type="ECO:0000313" key="8">
    <source>
        <dbReference type="Proteomes" id="UP000039865"/>
    </source>
</evidence>
<keyword evidence="3" id="KW-0547">Nucleotide-binding</keyword>
<gene>
    <name evidence="7" type="primary">Contig2819.g3023</name>
    <name evidence="7" type="ORF">STYLEM_3059</name>
</gene>
<dbReference type="GO" id="GO:1902749">
    <property type="term" value="P:regulation of cell cycle G2/M phase transition"/>
    <property type="evidence" value="ECO:0007669"/>
    <property type="project" value="TreeGrafter"/>
</dbReference>
<dbReference type="GO" id="GO:0005524">
    <property type="term" value="F:ATP binding"/>
    <property type="evidence" value="ECO:0007669"/>
    <property type="project" value="UniProtKB-KW"/>
</dbReference>
<dbReference type="PANTHER" id="PTHR43671">
    <property type="entry name" value="SERINE/THREONINE-PROTEIN KINASE NEK"/>
    <property type="match status" value="1"/>
</dbReference>
<dbReference type="OrthoDB" id="248923at2759"/>
<organism evidence="7 8">
    <name type="scientific">Stylonychia lemnae</name>
    <name type="common">Ciliate</name>
    <dbReference type="NCBI Taxonomy" id="5949"/>
    <lineage>
        <taxon>Eukaryota</taxon>
        <taxon>Sar</taxon>
        <taxon>Alveolata</taxon>
        <taxon>Ciliophora</taxon>
        <taxon>Intramacronucleata</taxon>
        <taxon>Spirotrichea</taxon>
        <taxon>Stichotrichia</taxon>
        <taxon>Sporadotrichida</taxon>
        <taxon>Oxytrichidae</taxon>
        <taxon>Stylonychinae</taxon>
        <taxon>Stylonychia</taxon>
    </lineage>
</organism>
<evidence type="ECO:0000256" key="2">
    <source>
        <dbReference type="ARBA" id="ARBA00022679"/>
    </source>
</evidence>
<comment type="subunit">
    <text evidence="1">Monomer.</text>
</comment>
<dbReference type="GO" id="GO:0004713">
    <property type="term" value="F:protein tyrosine kinase activity"/>
    <property type="evidence" value="ECO:0007669"/>
    <property type="project" value="InterPro"/>
</dbReference>
<dbReference type="AlphaFoldDB" id="A0A077ZWU0"/>